<accession>A0A1H3W9W5</accession>
<dbReference type="InterPro" id="IPR051128">
    <property type="entry name" value="EgtD_Methyltrsf_superfamily"/>
</dbReference>
<dbReference type="PIRSF" id="PIRSF018005">
    <property type="entry name" value="UCP018005"/>
    <property type="match status" value="1"/>
</dbReference>
<gene>
    <name evidence="4" type="ORF">SAMN05660964_00358</name>
</gene>
<protein>
    <submittedName>
        <fullName evidence="4">Dimethylhistidine N-methyltransferase</fullName>
    </submittedName>
</protein>
<evidence type="ECO:0000313" key="5">
    <source>
        <dbReference type="Proteomes" id="UP000199397"/>
    </source>
</evidence>
<keyword evidence="2 4" id="KW-0808">Transferase</keyword>
<dbReference type="EMBL" id="FNQP01000002">
    <property type="protein sequence ID" value="SDZ83913.1"/>
    <property type="molecule type" value="Genomic_DNA"/>
</dbReference>
<organism evidence="4 5">
    <name type="scientific">Thiothrix caldifontis</name>
    <dbReference type="NCBI Taxonomy" id="525918"/>
    <lineage>
        <taxon>Bacteria</taxon>
        <taxon>Pseudomonadati</taxon>
        <taxon>Pseudomonadota</taxon>
        <taxon>Gammaproteobacteria</taxon>
        <taxon>Thiotrichales</taxon>
        <taxon>Thiotrichaceae</taxon>
        <taxon>Thiothrix</taxon>
    </lineage>
</organism>
<keyword evidence="1 4" id="KW-0489">Methyltransferase</keyword>
<proteinExistence type="predicted"/>
<dbReference type="InterPro" id="IPR017804">
    <property type="entry name" value="MeTrfase_EgtD-like"/>
</dbReference>
<dbReference type="RefSeq" id="WP_093064790.1">
    <property type="nucleotide sequence ID" value="NZ_FNQP01000002.1"/>
</dbReference>
<dbReference type="Pfam" id="PF10017">
    <property type="entry name" value="Methyltransf_33"/>
    <property type="match status" value="1"/>
</dbReference>
<sequence>MNAICPKATKVSFHDYQPELDNFRQTVLHGLAHEHKQIPPKFFYDERGSQLFEAILKQPEYYVPHVEKQLYRDYAADMAALIGKDAVLIEPGSGSCEKVQLLLDALRPAAYVPMDISGDFLRQSAATLGAAFPWLHVHAACLDFTRELHLPQNVPAGRRVVFIPGSSLGNFDLPEAQHFLFNIAQLVGKGGGLLIGVDRKKDKAVLETAYNDAAGVTAAFNLNLLVRINNELEGTFDLEQFAHYACYNAAMGRIEMHLTSLQDQSVQVAGRTFHFAQGERIHTENSYKYHPEEFITLAMAAGFKCEQHWTDAANLFGIYYCTV</sequence>
<dbReference type="InterPro" id="IPR029063">
    <property type="entry name" value="SAM-dependent_MTases_sf"/>
</dbReference>
<evidence type="ECO:0000256" key="1">
    <source>
        <dbReference type="ARBA" id="ARBA00022603"/>
    </source>
</evidence>
<dbReference type="GO" id="GO:0008168">
    <property type="term" value="F:methyltransferase activity"/>
    <property type="evidence" value="ECO:0007669"/>
    <property type="project" value="UniProtKB-KW"/>
</dbReference>
<evidence type="ECO:0000259" key="3">
    <source>
        <dbReference type="Pfam" id="PF10017"/>
    </source>
</evidence>
<dbReference type="PANTHER" id="PTHR43397:SF1">
    <property type="entry name" value="ERGOTHIONEINE BIOSYNTHESIS PROTEIN 1"/>
    <property type="match status" value="1"/>
</dbReference>
<dbReference type="InterPro" id="IPR035094">
    <property type="entry name" value="EgtD"/>
</dbReference>
<dbReference type="InterPro" id="IPR019257">
    <property type="entry name" value="MeTrfase_dom"/>
</dbReference>
<name>A0A1H3W9W5_9GAMM</name>
<dbReference type="AlphaFoldDB" id="A0A1H3W9W5"/>
<evidence type="ECO:0000256" key="2">
    <source>
        <dbReference type="ARBA" id="ARBA00022679"/>
    </source>
</evidence>
<keyword evidence="5" id="KW-1185">Reference proteome</keyword>
<dbReference type="OrthoDB" id="5289726at2"/>
<dbReference type="NCBIfam" id="TIGR03438">
    <property type="entry name" value="egtD_ergothio"/>
    <property type="match status" value="1"/>
</dbReference>
<dbReference type="Gene3D" id="3.40.50.150">
    <property type="entry name" value="Vaccinia Virus protein VP39"/>
    <property type="match status" value="1"/>
</dbReference>
<dbReference type="STRING" id="525918.SAMN05660964_00358"/>
<reference evidence="4 5" key="1">
    <citation type="submission" date="2016-10" db="EMBL/GenBank/DDBJ databases">
        <authorList>
            <person name="de Groot N.N."/>
        </authorList>
    </citation>
    <scope>NUCLEOTIDE SEQUENCE [LARGE SCALE GENOMIC DNA]</scope>
    <source>
        <strain evidence="4 5">DSM 21228</strain>
    </source>
</reference>
<feature type="domain" description="Histidine-specific methyltransferase SAM-dependent" evidence="3">
    <location>
        <begin position="23"/>
        <end position="322"/>
    </location>
</feature>
<dbReference type="PANTHER" id="PTHR43397">
    <property type="entry name" value="ERGOTHIONEINE BIOSYNTHESIS PROTEIN 1"/>
    <property type="match status" value="1"/>
</dbReference>
<dbReference type="Proteomes" id="UP000199397">
    <property type="component" value="Unassembled WGS sequence"/>
</dbReference>
<evidence type="ECO:0000313" key="4">
    <source>
        <dbReference type="EMBL" id="SDZ83913.1"/>
    </source>
</evidence>
<dbReference type="GO" id="GO:0032259">
    <property type="term" value="P:methylation"/>
    <property type="evidence" value="ECO:0007669"/>
    <property type="project" value="UniProtKB-KW"/>
</dbReference>
<dbReference type="SUPFAM" id="SSF53335">
    <property type="entry name" value="S-adenosyl-L-methionine-dependent methyltransferases"/>
    <property type="match status" value="1"/>
</dbReference>